<evidence type="ECO:0000256" key="1">
    <source>
        <dbReference type="SAM" id="Phobius"/>
    </source>
</evidence>
<keyword evidence="1" id="KW-0472">Membrane</keyword>
<feature type="transmembrane region" description="Helical" evidence="1">
    <location>
        <begin position="14"/>
        <end position="36"/>
    </location>
</feature>
<keyword evidence="3" id="KW-1185">Reference proteome</keyword>
<protein>
    <submittedName>
        <fullName evidence="2">Uncharacterized protein</fullName>
    </submittedName>
</protein>
<keyword evidence="1" id="KW-0812">Transmembrane</keyword>
<gene>
    <name evidence="2" type="ORF">QBC36DRAFT_93245</name>
</gene>
<reference evidence="2" key="2">
    <citation type="submission" date="2023-05" db="EMBL/GenBank/DDBJ databases">
        <authorList>
            <consortium name="Lawrence Berkeley National Laboratory"/>
            <person name="Steindorff A."/>
            <person name="Hensen N."/>
            <person name="Bonometti L."/>
            <person name="Westerberg I."/>
            <person name="Brannstrom I.O."/>
            <person name="Guillou S."/>
            <person name="Cros-Aarteil S."/>
            <person name="Calhoun S."/>
            <person name="Haridas S."/>
            <person name="Kuo A."/>
            <person name="Mondo S."/>
            <person name="Pangilinan J."/>
            <person name="Riley R."/>
            <person name="Labutti K."/>
            <person name="Andreopoulos B."/>
            <person name="Lipzen A."/>
            <person name="Chen C."/>
            <person name="Yanf M."/>
            <person name="Daum C."/>
            <person name="Ng V."/>
            <person name="Clum A."/>
            <person name="Ohm R."/>
            <person name="Martin F."/>
            <person name="Silar P."/>
            <person name="Natvig D."/>
            <person name="Lalanne C."/>
            <person name="Gautier V."/>
            <person name="Ament-Velasquez S.L."/>
            <person name="Kruys A."/>
            <person name="Hutchinson M.I."/>
            <person name="Powell A.J."/>
            <person name="Barry K."/>
            <person name="Miller A.N."/>
            <person name="Grigoriev I.V."/>
            <person name="Debuchy R."/>
            <person name="Gladieux P."/>
            <person name="Thoren M.H."/>
            <person name="Johannesson H."/>
        </authorList>
    </citation>
    <scope>NUCLEOTIDE SEQUENCE</scope>
    <source>
        <strain evidence="2">CBS 892.96</strain>
    </source>
</reference>
<sequence length="210" mass="24052">MNYYYSNKKKEIQIYKYTICTKATLLFFVFFLSLLIHCYNTQPHFCLPEENERAAMLPSGIKISKRNQRPSLNHLLVKNHSVLSPSCAMGPPVAPFPMHRRNSPGMALPLSKQQERTPMSAVAKRARSCHLPQQPPPQVPNLVLAFFSCVFPHAADNRSASSEDTRSVRNKNERPETCCELMDMKREICDKSPYTKGKLFFLQPRPLPQN</sequence>
<reference evidence="2" key="1">
    <citation type="journal article" date="2023" name="Mol. Phylogenet. Evol.">
        <title>Genome-scale phylogeny and comparative genomics of the fungal order Sordariales.</title>
        <authorList>
            <person name="Hensen N."/>
            <person name="Bonometti L."/>
            <person name="Westerberg I."/>
            <person name="Brannstrom I.O."/>
            <person name="Guillou S."/>
            <person name="Cros-Aarteil S."/>
            <person name="Calhoun S."/>
            <person name="Haridas S."/>
            <person name="Kuo A."/>
            <person name="Mondo S."/>
            <person name="Pangilinan J."/>
            <person name="Riley R."/>
            <person name="LaButti K."/>
            <person name="Andreopoulos B."/>
            <person name="Lipzen A."/>
            <person name="Chen C."/>
            <person name="Yan M."/>
            <person name="Daum C."/>
            <person name="Ng V."/>
            <person name="Clum A."/>
            <person name="Steindorff A."/>
            <person name="Ohm R.A."/>
            <person name="Martin F."/>
            <person name="Silar P."/>
            <person name="Natvig D.O."/>
            <person name="Lalanne C."/>
            <person name="Gautier V."/>
            <person name="Ament-Velasquez S.L."/>
            <person name="Kruys A."/>
            <person name="Hutchinson M.I."/>
            <person name="Powell A.J."/>
            <person name="Barry K."/>
            <person name="Miller A.N."/>
            <person name="Grigoriev I.V."/>
            <person name="Debuchy R."/>
            <person name="Gladieux P."/>
            <person name="Hiltunen Thoren M."/>
            <person name="Johannesson H."/>
        </authorList>
    </citation>
    <scope>NUCLEOTIDE SEQUENCE</scope>
    <source>
        <strain evidence="2">CBS 892.96</strain>
    </source>
</reference>
<accession>A0AAN6WBB6</accession>
<keyword evidence="1" id="KW-1133">Transmembrane helix</keyword>
<comment type="caution">
    <text evidence="2">The sequence shown here is derived from an EMBL/GenBank/DDBJ whole genome shotgun (WGS) entry which is preliminary data.</text>
</comment>
<evidence type="ECO:0000313" key="3">
    <source>
        <dbReference type="Proteomes" id="UP001302321"/>
    </source>
</evidence>
<organism evidence="2 3">
    <name type="scientific">Triangularia setosa</name>
    <dbReference type="NCBI Taxonomy" id="2587417"/>
    <lineage>
        <taxon>Eukaryota</taxon>
        <taxon>Fungi</taxon>
        <taxon>Dikarya</taxon>
        <taxon>Ascomycota</taxon>
        <taxon>Pezizomycotina</taxon>
        <taxon>Sordariomycetes</taxon>
        <taxon>Sordariomycetidae</taxon>
        <taxon>Sordariales</taxon>
        <taxon>Podosporaceae</taxon>
        <taxon>Triangularia</taxon>
    </lineage>
</organism>
<evidence type="ECO:0000313" key="2">
    <source>
        <dbReference type="EMBL" id="KAK4178844.1"/>
    </source>
</evidence>
<name>A0AAN6WBB6_9PEZI</name>
<dbReference type="AlphaFoldDB" id="A0AAN6WBB6"/>
<proteinExistence type="predicted"/>
<dbReference type="Proteomes" id="UP001302321">
    <property type="component" value="Unassembled WGS sequence"/>
</dbReference>
<dbReference type="EMBL" id="MU866129">
    <property type="protein sequence ID" value="KAK4178844.1"/>
    <property type="molecule type" value="Genomic_DNA"/>
</dbReference>